<reference evidence="2" key="1">
    <citation type="submission" date="2024-03" db="EMBL/GenBank/DDBJ databases">
        <title>Human intestinal bacterial collection.</title>
        <authorList>
            <person name="Pauvert C."/>
            <person name="Hitch T.C.A."/>
            <person name="Clavel T."/>
        </authorList>
    </citation>
    <scope>NUCLEOTIDE SEQUENCE [LARGE SCALE GENOMIC DNA]</scope>
    <source>
        <strain evidence="2">CLA-AA-H89B</strain>
    </source>
</reference>
<sequence>MKKIAALCIGVGCMLTVTGCGSNVTLNTEQNDMVSEYIAGVLLKHSYENQWEYEKLAAAKKQSESKNNNKNHTATGTNTVQQTTQPATRSSAMTATTAAQNPSSTASATQSTAGETKAVTSSDEVLNSLKQVLGLNSGISLSYTQTVSGQRYPNEQYSVSVPANNSCVVVALEFELTNTTGSDITLNTASSNAVIKLGIEGTTFTKSKTILKNDMTNLKSVTIPAGQSYTAAAVFQIPEIFAQSLENTTLTVGSANAILGTMELKK</sequence>
<evidence type="ECO:0000313" key="3">
    <source>
        <dbReference type="Proteomes" id="UP001546774"/>
    </source>
</evidence>
<feature type="region of interest" description="Disordered" evidence="1">
    <location>
        <begin position="61"/>
        <end position="121"/>
    </location>
</feature>
<feature type="compositionally biased region" description="Low complexity" evidence="1">
    <location>
        <begin position="65"/>
        <end position="113"/>
    </location>
</feature>
<evidence type="ECO:0000256" key="1">
    <source>
        <dbReference type="SAM" id="MobiDB-lite"/>
    </source>
</evidence>
<accession>A0ABV1H8E8</accession>
<dbReference type="Proteomes" id="UP001546774">
    <property type="component" value="Unassembled WGS sequence"/>
</dbReference>
<dbReference type="EMBL" id="JBBMFS010000015">
    <property type="protein sequence ID" value="MEQ2555989.1"/>
    <property type="molecule type" value="Genomic_DNA"/>
</dbReference>
<organism evidence="2 3">
    <name type="scientific">Lachnospira intestinalis</name>
    <dbReference type="NCBI Taxonomy" id="3133158"/>
    <lineage>
        <taxon>Bacteria</taxon>
        <taxon>Bacillati</taxon>
        <taxon>Bacillota</taxon>
        <taxon>Clostridia</taxon>
        <taxon>Lachnospirales</taxon>
        <taxon>Lachnospiraceae</taxon>
        <taxon>Lachnospira</taxon>
    </lineage>
</organism>
<evidence type="ECO:0008006" key="4">
    <source>
        <dbReference type="Google" id="ProtNLM"/>
    </source>
</evidence>
<name>A0ABV1H8E8_9FIRM</name>
<proteinExistence type="predicted"/>
<keyword evidence="3" id="KW-1185">Reference proteome</keyword>
<evidence type="ECO:0000313" key="2">
    <source>
        <dbReference type="EMBL" id="MEQ2555989.1"/>
    </source>
</evidence>
<comment type="caution">
    <text evidence="2">The sequence shown here is derived from an EMBL/GenBank/DDBJ whole genome shotgun (WGS) entry which is preliminary data.</text>
</comment>
<gene>
    <name evidence="2" type="ORF">WMO37_13410</name>
</gene>
<protein>
    <recommendedName>
        <fullName evidence="4">DUF4352 domain-containing protein</fullName>
    </recommendedName>
</protein>
<dbReference type="PROSITE" id="PS51257">
    <property type="entry name" value="PROKAR_LIPOPROTEIN"/>
    <property type="match status" value="1"/>
</dbReference>